<name>A0AAE1KUX1_PETCI</name>
<dbReference type="AlphaFoldDB" id="A0AAE1KUX1"/>
<dbReference type="Proteomes" id="UP001286313">
    <property type="component" value="Unassembled WGS sequence"/>
</dbReference>
<gene>
    <name evidence="1" type="ORF">Pcinc_009998</name>
</gene>
<sequence>MDSSTGIIPTTTTAAAPTHIRSVVRSGAKTSTGTPSSVKAICEAEGYTSVTAANFEHFIHKTTTYTRHGVSDLFLGFMRNNDKVDFADGSSLPWSDVLQILSDKFRNVNINDGTDCFLREDWRTVTQGLCSFPNDDYRVVCVEV</sequence>
<keyword evidence="2" id="KW-1185">Reference proteome</keyword>
<evidence type="ECO:0000313" key="1">
    <source>
        <dbReference type="EMBL" id="KAK3885804.1"/>
    </source>
</evidence>
<dbReference type="EMBL" id="JAWQEG010000765">
    <property type="protein sequence ID" value="KAK3885804.1"/>
    <property type="molecule type" value="Genomic_DNA"/>
</dbReference>
<reference evidence="1" key="1">
    <citation type="submission" date="2023-10" db="EMBL/GenBank/DDBJ databases">
        <title>Genome assemblies of two species of porcelain crab, Petrolisthes cinctipes and Petrolisthes manimaculis (Anomura: Porcellanidae).</title>
        <authorList>
            <person name="Angst P."/>
        </authorList>
    </citation>
    <scope>NUCLEOTIDE SEQUENCE</scope>
    <source>
        <strain evidence="1">PB745_01</strain>
        <tissue evidence="1">Gill</tissue>
    </source>
</reference>
<proteinExistence type="predicted"/>
<organism evidence="1 2">
    <name type="scientific">Petrolisthes cinctipes</name>
    <name type="common">Flat porcelain crab</name>
    <dbReference type="NCBI Taxonomy" id="88211"/>
    <lineage>
        <taxon>Eukaryota</taxon>
        <taxon>Metazoa</taxon>
        <taxon>Ecdysozoa</taxon>
        <taxon>Arthropoda</taxon>
        <taxon>Crustacea</taxon>
        <taxon>Multicrustacea</taxon>
        <taxon>Malacostraca</taxon>
        <taxon>Eumalacostraca</taxon>
        <taxon>Eucarida</taxon>
        <taxon>Decapoda</taxon>
        <taxon>Pleocyemata</taxon>
        <taxon>Anomura</taxon>
        <taxon>Galatheoidea</taxon>
        <taxon>Porcellanidae</taxon>
        <taxon>Petrolisthes</taxon>
    </lineage>
</organism>
<accession>A0AAE1KUX1</accession>
<protein>
    <submittedName>
        <fullName evidence="1">Uncharacterized protein</fullName>
    </submittedName>
</protein>
<evidence type="ECO:0000313" key="2">
    <source>
        <dbReference type="Proteomes" id="UP001286313"/>
    </source>
</evidence>
<comment type="caution">
    <text evidence="1">The sequence shown here is derived from an EMBL/GenBank/DDBJ whole genome shotgun (WGS) entry which is preliminary data.</text>
</comment>